<organism evidence="1 2">
    <name type="scientific">Legionella feeleii</name>
    <dbReference type="NCBI Taxonomy" id="453"/>
    <lineage>
        <taxon>Bacteria</taxon>
        <taxon>Pseudomonadati</taxon>
        <taxon>Pseudomonadota</taxon>
        <taxon>Gammaproteobacteria</taxon>
        <taxon>Legionellales</taxon>
        <taxon>Legionellaceae</taxon>
        <taxon>Legionella</taxon>
    </lineage>
</organism>
<evidence type="ECO:0000313" key="2">
    <source>
        <dbReference type="Proteomes" id="UP000254033"/>
    </source>
</evidence>
<sequence>MPRASCISHPEGERLILIRKWQLEACGKDACAAALLNLFEYWHNIKLEQVSQSKCYNEIAQRHGESSTQIETLLQWHTTEQLESSLLNIFNKRRIQAGIELLENLKFVSVHRNPNPRYSLIKQNIFYFTLKWCVIG</sequence>
<evidence type="ECO:0000313" key="1">
    <source>
        <dbReference type="EMBL" id="STX39304.1"/>
    </source>
</evidence>
<proteinExistence type="predicted"/>
<protein>
    <submittedName>
        <fullName evidence="1">Uncharacterized protein</fullName>
    </submittedName>
</protein>
<accession>A0A378J4V5</accession>
<name>A0A378J4V5_9GAMM</name>
<gene>
    <name evidence="1" type="ORF">NCTC11978_02499</name>
</gene>
<reference evidence="1 2" key="1">
    <citation type="submission" date="2018-06" db="EMBL/GenBank/DDBJ databases">
        <authorList>
            <consortium name="Pathogen Informatics"/>
            <person name="Doyle S."/>
        </authorList>
    </citation>
    <scope>NUCLEOTIDE SEQUENCE [LARGE SCALE GENOMIC DNA]</scope>
    <source>
        <strain evidence="1 2">NCTC11978</strain>
    </source>
</reference>
<dbReference type="EMBL" id="UGNY01000001">
    <property type="protein sequence ID" value="STX39304.1"/>
    <property type="molecule type" value="Genomic_DNA"/>
</dbReference>
<dbReference type="AlphaFoldDB" id="A0A378J4V5"/>
<dbReference type="RefSeq" id="WP_115175821.1">
    <property type="nucleotide sequence ID" value="NZ_UGNY01000001.1"/>
</dbReference>
<dbReference type="Proteomes" id="UP000254033">
    <property type="component" value="Unassembled WGS sequence"/>
</dbReference>